<accession>A0ABD3ATL8</accession>
<gene>
    <name evidence="2" type="ORF">ACH5RR_002810</name>
</gene>
<evidence type="ECO:0000259" key="1">
    <source>
        <dbReference type="Pfam" id="PF13456"/>
    </source>
</evidence>
<dbReference type="SUPFAM" id="SSF53098">
    <property type="entry name" value="Ribonuclease H-like"/>
    <property type="match status" value="1"/>
</dbReference>
<dbReference type="InterPro" id="IPR053151">
    <property type="entry name" value="RNase_H-like"/>
</dbReference>
<reference evidence="2 3" key="1">
    <citation type="submission" date="2024-11" db="EMBL/GenBank/DDBJ databases">
        <title>A near-complete genome assembly of Cinchona calisaya.</title>
        <authorList>
            <person name="Lian D.C."/>
            <person name="Zhao X.W."/>
            <person name="Wei L."/>
        </authorList>
    </citation>
    <scope>NUCLEOTIDE SEQUENCE [LARGE SCALE GENOMIC DNA]</scope>
    <source>
        <tissue evidence="2">Nenye</tissue>
    </source>
</reference>
<dbReference type="InterPro" id="IPR002156">
    <property type="entry name" value="RNaseH_domain"/>
</dbReference>
<dbReference type="Pfam" id="PF13456">
    <property type="entry name" value="RVT_3"/>
    <property type="match status" value="1"/>
</dbReference>
<dbReference type="EMBL" id="JBJUIK010000002">
    <property type="protein sequence ID" value="KAL3534349.1"/>
    <property type="molecule type" value="Genomic_DNA"/>
</dbReference>
<proteinExistence type="predicted"/>
<evidence type="ECO:0000313" key="3">
    <source>
        <dbReference type="Proteomes" id="UP001630127"/>
    </source>
</evidence>
<name>A0ABD3ATL8_9GENT</name>
<organism evidence="2 3">
    <name type="scientific">Cinchona calisaya</name>
    <dbReference type="NCBI Taxonomy" id="153742"/>
    <lineage>
        <taxon>Eukaryota</taxon>
        <taxon>Viridiplantae</taxon>
        <taxon>Streptophyta</taxon>
        <taxon>Embryophyta</taxon>
        <taxon>Tracheophyta</taxon>
        <taxon>Spermatophyta</taxon>
        <taxon>Magnoliopsida</taxon>
        <taxon>eudicotyledons</taxon>
        <taxon>Gunneridae</taxon>
        <taxon>Pentapetalae</taxon>
        <taxon>asterids</taxon>
        <taxon>lamiids</taxon>
        <taxon>Gentianales</taxon>
        <taxon>Rubiaceae</taxon>
        <taxon>Cinchonoideae</taxon>
        <taxon>Cinchoneae</taxon>
        <taxon>Cinchona</taxon>
    </lineage>
</organism>
<feature type="domain" description="RNase H type-1" evidence="1">
    <location>
        <begin position="40"/>
        <end position="81"/>
    </location>
</feature>
<dbReference type="InterPro" id="IPR012337">
    <property type="entry name" value="RNaseH-like_sf"/>
</dbReference>
<dbReference type="PANTHER" id="PTHR47723">
    <property type="entry name" value="OS05G0353850 PROTEIN"/>
    <property type="match status" value="1"/>
</dbReference>
<comment type="caution">
    <text evidence="2">The sequence shown here is derived from an EMBL/GenBank/DDBJ whole genome shotgun (WGS) entry which is preliminary data.</text>
</comment>
<dbReference type="InterPro" id="IPR036397">
    <property type="entry name" value="RNaseH_sf"/>
</dbReference>
<dbReference type="AlphaFoldDB" id="A0ABD3ATL8"/>
<evidence type="ECO:0000313" key="2">
    <source>
        <dbReference type="EMBL" id="KAL3534349.1"/>
    </source>
</evidence>
<keyword evidence="3" id="KW-1185">Reference proteome</keyword>
<dbReference type="PANTHER" id="PTHR47723:SF19">
    <property type="entry name" value="POLYNUCLEOTIDYL TRANSFERASE, RIBONUCLEASE H-LIKE SUPERFAMILY PROTEIN"/>
    <property type="match status" value="1"/>
</dbReference>
<sequence>MAPPPLAPFVKLNTDGTSIGNPGAAGIGGVLPTIPKCNADRHLVSPIVNECMALLLRFQQVEMKPIFREANFAADSLAKRAMHSKFSFLSTDSPSFVKPLLLNHVRGTKLPRMTSSP</sequence>
<dbReference type="Proteomes" id="UP001630127">
    <property type="component" value="Unassembled WGS sequence"/>
</dbReference>
<dbReference type="Gene3D" id="3.30.420.10">
    <property type="entry name" value="Ribonuclease H-like superfamily/Ribonuclease H"/>
    <property type="match status" value="1"/>
</dbReference>
<protein>
    <recommendedName>
        <fullName evidence="1">RNase H type-1 domain-containing protein</fullName>
    </recommendedName>
</protein>